<accession>A0A6J4NBD3</accession>
<dbReference type="InterPro" id="IPR029044">
    <property type="entry name" value="Nucleotide-diphossugar_trans"/>
</dbReference>
<evidence type="ECO:0000313" key="3">
    <source>
        <dbReference type="EMBL" id="CAA9380404.1"/>
    </source>
</evidence>
<dbReference type="Pfam" id="PF00535">
    <property type="entry name" value="Glycos_transf_2"/>
    <property type="match status" value="1"/>
</dbReference>
<dbReference type="PANTHER" id="PTHR48090:SF7">
    <property type="entry name" value="RFBJ PROTEIN"/>
    <property type="match status" value="1"/>
</dbReference>
<comment type="similarity">
    <text evidence="1">Belongs to the glycosyltransferase 2 family.</text>
</comment>
<sequence length="246" mass="26277">MLSDSPTTAPQAEQPRFGPREACVVIPMHNEATVIASVVAGLRPHFSTIVCVDDGSTDGSDRVARAAGATVLRHAINLGQGASLQTGISYAVRHTATDLVVTFDADGQHDALDAVRMVERARRGDVDVVLGSRFLDGGGLSVPASRRRLLKGAVGFTRLTTGLPVTDTHNGLRVLTSAAAAELQLHTRGMGHASELLDQVAANRWRVCEVPVTIAYTEYSRAKGQSSLNAVNILFDLMLQRLYPVR</sequence>
<dbReference type="InterPro" id="IPR001173">
    <property type="entry name" value="Glyco_trans_2-like"/>
</dbReference>
<gene>
    <name evidence="3" type="ORF">AVDCRST_MAG47-2115</name>
</gene>
<name>A0A6J4NBD3_9ACTN</name>
<dbReference type="SUPFAM" id="SSF53448">
    <property type="entry name" value="Nucleotide-diphospho-sugar transferases"/>
    <property type="match status" value="1"/>
</dbReference>
<dbReference type="CDD" id="cd04179">
    <property type="entry name" value="DPM_DPG-synthase_like"/>
    <property type="match status" value="1"/>
</dbReference>
<evidence type="ECO:0000259" key="2">
    <source>
        <dbReference type="Pfam" id="PF00535"/>
    </source>
</evidence>
<feature type="domain" description="Glycosyltransferase 2-like" evidence="2">
    <location>
        <begin position="23"/>
        <end position="148"/>
    </location>
</feature>
<dbReference type="PANTHER" id="PTHR48090">
    <property type="entry name" value="UNDECAPRENYL-PHOSPHATE 4-DEOXY-4-FORMAMIDO-L-ARABINOSE TRANSFERASE-RELATED"/>
    <property type="match status" value="1"/>
</dbReference>
<dbReference type="InterPro" id="IPR050256">
    <property type="entry name" value="Glycosyltransferase_2"/>
</dbReference>
<keyword evidence="3" id="KW-0808">Transferase</keyword>
<reference evidence="3" key="1">
    <citation type="submission" date="2020-02" db="EMBL/GenBank/DDBJ databases">
        <authorList>
            <person name="Meier V. D."/>
        </authorList>
    </citation>
    <scope>NUCLEOTIDE SEQUENCE</scope>
    <source>
        <strain evidence="3">AVDCRST_MAG47</strain>
    </source>
</reference>
<protein>
    <submittedName>
        <fullName evidence="3">Dolichol-phosphate mannosyltransferase in lipid-linked oligosaccharide synthesis cluster</fullName>
        <ecNumber evidence="3">2.4.1.83</ecNumber>
    </submittedName>
</protein>
<keyword evidence="3" id="KW-0328">Glycosyltransferase</keyword>
<dbReference type="Gene3D" id="3.90.550.10">
    <property type="entry name" value="Spore Coat Polysaccharide Biosynthesis Protein SpsA, Chain A"/>
    <property type="match status" value="1"/>
</dbReference>
<dbReference type="GO" id="GO:0004582">
    <property type="term" value="F:dolichyl-phosphate beta-D-mannosyltransferase activity"/>
    <property type="evidence" value="ECO:0007669"/>
    <property type="project" value="UniProtKB-EC"/>
</dbReference>
<evidence type="ECO:0000256" key="1">
    <source>
        <dbReference type="ARBA" id="ARBA00006739"/>
    </source>
</evidence>
<organism evidence="3">
    <name type="scientific">uncultured Nocardioidaceae bacterium</name>
    <dbReference type="NCBI Taxonomy" id="253824"/>
    <lineage>
        <taxon>Bacteria</taxon>
        <taxon>Bacillati</taxon>
        <taxon>Actinomycetota</taxon>
        <taxon>Actinomycetes</taxon>
        <taxon>Propionibacteriales</taxon>
        <taxon>Nocardioidaceae</taxon>
        <taxon>environmental samples</taxon>
    </lineage>
</organism>
<dbReference type="EMBL" id="CADCUK010000141">
    <property type="protein sequence ID" value="CAA9380404.1"/>
    <property type="molecule type" value="Genomic_DNA"/>
</dbReference>
<dbReference type="AlphaFoldDB" id="A0A6J4NBD3"/>
<proteinExistence type="inferred from homology"/>
<dbReference type="EC" id="2.4.1.83" evidence="3"/>